<accession>A0A816AJK4</accession>
<dbReference type="Proteomes" id="UP000682733">
    <property type="component" value="Unassembled WGS sequence"/>
</dbReference>
<dbReference type="EMBL" id="CAJOBC010101207">
    <property type="protein sequence ID" value="CAF4472295.1"/>
    <property type="molecule type" value="Genomic_DNA"/>
</dbReference>
<dbReference type="Proteomes" id="UP000677228">
    <property type="component" value="Unassembled WGS sequence"/>
</dbReference>
<dbReference type="Proteomes" id="UP000663829">
    <property type="component" value="Unassembled WGS sequence"/>
</dbReference>
<evidence type="ECO:0000313" key="5">
    <source>
        <dbReference type="EMBL" id="CAF4472295.1"/>
    </source>
</evidence>
<dbReference type="EMBL" id="CAJOBA010060468">
    <property type="protein sequence ID" value="CAF4324070.1"/>
    <property type="molecule type" value="Genomic_DNA"/>
</dbReference>
<gene>
    <name evidence="3" type="ORF">GPM918_LOCUS42168</name>
    <name evidence="2" type="ORF">OVA965_LOCUS38532</name>
    <name evidence="5" type="ORF">SRO942_LOCUS43358</name>
    <name evidence="4" type="ORF">TMI583_LOCUS39728</name>
</gene>
<dbReference type="EMBL" id="CAJNOQ010034892">
    <property type="protein sequence ID" value="CAF1597080.1"/>
    <property type="molecule type" value="Genomic_DNA"/>
</dbReference>
<keyword evidence="6" id="KW-1185">Reference proteome</keyword>
<evidence type="ECO:0000313" key="6">
    <source>
        <dbReference type="Proteomes" id="UP000663829"/>
    </source>
</evidence>
<dbReference type="EMBL" id="CAJNOK010038178">
    <property type="protein sequence ID" value="CAF1536382.1"/>
    <property type="molecule type" value="Genomic_DNA"/>
</dbReference>
<dbReference type="Proteomes" id="UP000681722">
    <property type="component" value="Unassembled WGS sequence"/>
</dbReference>
<proteinExistence type="predicted"/>
<feature type="region of interest" description="Disordered" evidence="1">
    <location>
        <begin position="1"/>
        <end position="35"/>
    </location>
</feature>
<evidence type="ECO:0000313" key="4">
    <source>
        <dbReference type="EMBL" id="CAF4324070.1"/>
    </source>
</evidence>
<dbReference type="AlphaFoldDB" id="A0A816AJK4"/>
<feature type="region of interest" description="Disordered" evidence="1">
    <location>
        <begin position="147"/>
        <end position="178"/>
    </location>
</feature>
<name>A0A816AJK4_9BILA</name>
<feature type="compositionally biased region" description="Polar residues" evidence="1">
    <location>
        <begin position="155"/>
        <end position="178"/>
    </location>
</feature>
<reference evidence="3" key="1">
    <citation type="submission" date="2021-02" db="EMBL/GenBank/DDBJ databases">
        <authorList>
            <person name="Nowell W R."/>
        </authorList>
    </citation>
    <scope>NUCLEOTIDE SEQUENCE</scope>
</reference>
<sequence length="178" mass="21067">MANQHFQQQRDHRYNHDEEEEQEAQQDRDHHNHTLRRSPTLYDLFAEVMNERLLEMYDWEMLSPENQQEQDQLFELDSTAALEQPALVQDDAEQSARIHVFKSSEESEQQKKKQMAEECDQTPLSHLENNSTLHSYDSILFQIEQMEVLKETDPSPGTSQQHETTTKRSSYNKKNTDS</sequence>
<organism evidence="3 6">
    <name type="scientific">Didymodactylos carnosus</name>
    <dbReference type="NCBI Taxonomy" id="1234261"/>
    <lineage>
        <taxon>Eukaryota</taxon>
        <taxon>Metazoa</taxon>
        <taxon>Spiralia</taxon>
        <taxon>Gnathifera</taxon>
        <taxon>Rotifera</taxon>
        <taxon>Eurotatoria</taxon>
        <taxon>Bdelloidea</taxon>
        <taxon>Philodinida</taxon>
        <taxon>Philodinidae</taxon>
        <taxon>Didymodactylos</taxon>
    </lineage>
</organism>
<protein>
    <submittedName>
        <fullName evidence="3">Uncharacterized protein</fullName>
    </submittedName>
</protein>
<evidence type="ECO:0000313" key="2">
    <source>
        <dbReference type="EMBL" id="CAF1536382.1"/>
    </source>
</evidence>
<feature type="region of interest" description="Disordered" evidence="1">
    <location>
        <begin position="102"/>
        <end position="130"/>
    </location>
</feature>
<evidence type="ECO:0000313" key="3">
    <source>
        <dbReference type="EMBL" id="CAF1597080.1"/>
    </source>
</evidence>
<feature type="compositionally biased region" description="Basic and acidic residues" evidence="1">
    <location>
        <begin position="102"/>
        <end position="116"/>
    </location>
</feature>
<evidence type="ECO:0000256" key="1">
    <source>
        <dbReference type="SAM" id="MobiDB-lite"/>
    </source>
</evidence>
<comment type="caution">
    <text evidence="3">The sequence shown here is derived from an EMBL/GenBank/DDBJ whole genome shotgun (WGS) entry which is preliminary data.</text>
</comment>